<comment type="subcellular location">
    <subcellularLocation>
        <location evidence="1">Nucleus</location>
    </subcellularLocation>
</comment>
<evidence type="ECO:0000313" key="8">
    <source>
        <dbReference type="EMBL" id="KAH8370029.1"/>
    </source>
</evidence>
<dbReference type="PANTHER" id="PTHR19304">
    <property type="entry name" value="CYCLIC-AMP RESPONSE ELEMENT BINDING PROTEIN"/>
    <property type="match status" value="1"/>
</dbReference>
<feature type="region of interest" description="Disordered" evidence="6">
    <location>
        <begin position="139"/>
        <end position="185"/>
    </location>
</feature>
<keyword evidence="5" id="KW-0175">Coiled coil</keyword>
<evidence type="ECO:0000256" key="3">
    <source>
        <dbReference type="ARBA" id="ARBA00023163"/>
    </source>
</evidence>
<evidence type="ECO:0000256" key="2">
    <source>
        <dbReference type="ARBA" id="ARBA00023015"/>
    </source>
</evidence>
<evidence type="ECO:0000256" key="1">
    <source>
        <dbReference type="ARBA" id="ARBA00004123"/>
    </source>
</evidence>
<comment type="caution">
    <text evidence="8">The sequence shown here is derived from an EMBL/GenBank/DDBJ whole genome shotgun (WGS) entry which is preliminary data.</text>
</comment>
<feature type="region of interest" description="Disordered" evidence="6">
    <location>
        <begin position="235"/>
        <end position="266"/>
    </location>
</feature>
<keyword evidence="2" id="KW-0805">Transcription regulation</keyword>
<dbReference type="InterPro" id="IPR051027">
    <property type="entry name" value="bZIP_transcription_factors"/>
</dbReference>
<evidence type="ECO:0000313" key="9">
    <source>
        <dbReference type="Proteomes" id="UP001200034"/>
    </source>
</evidence>
<evidence type="ECO:0000259" key="7">
    <source>
        <dbReference type="PROSITE" id="PS50217"/>
    </source>
</evidence>
<evidence type="ECO:0000256" key="4">
    <source>
        <dbReference type="ARBA" id="ARBA00023242"/>
    </source>
</evidence>
<feature type="coiled-coil region" evidence="5">
    <location>
        <begin position="320"/>
        <end position="361"/>
    </location>
</feature>
<feature type="compositionally biased region" description="Polar residues" evidence="6">
    <location>
        <begin position="164"/>
        <end position="178"/>
    </location>
</feature>
<keyword evidence="9" id="KW-1185">Reference proteome</keyword>
<feature type="domain" description="BZIP" evidence="7">
    <location>
        <begin position="311"/>
        <end position="360"/>
    </location>
</feature>
<dbReference type="CDD" id="cd14686">
    <property type="entry name" value="bZIP"/>
    <property type="match status" value="1"/>
</dbReference>
<dbReference type="GO" id="GO:0005634">
    <property type="term" value="C:nucleus"/>
    <property type="evidence" value="ECO:0007669"/>
    <property type="project" value="UniProtKB-SubCell"/>
</dbReference>
<sequence length="401" mass="43826">METDANIADLTAVSFADFETKNRDDNASFQSFGQCQPKHDMGMTLDLSLGQKSENLFATDQTPTPTRLIKNCDEVGLFEDLQHVNPFDIGFQRAAEQNAVSGHAMPVTPTRSEAPPTDGDSLHTPQVYPLDSATVSAATPAAVSNSNSPLDVPVPNVEDLLKTPTPNSTSQVPSTTVAHSPDSGPPPLQLIQPQVITWVLPAQTFALTTAAVISKSKPLKSTTPTQRVRPLILPKPSTATHSKAPSSISAPSITPVHEPSSASLTPTSQLPIKERLKAILNNNKNKKQRNFSAPVPKAISTANRSEDCMDRRRAAASRYRHKMRREHKELKDHNAQLQQENRELRERIAALERELQQQKNNNVSSVVGNQMQMPASSIHLVINVPKMIVPSSEPNLRLNKQ</sequence>
<dbReference type="InterPro" id="IPR004827">
    <property type="entry name" value="bZIP"/>
</dbReference>
<feature type="compositionally biased region" description="Low complexity" evidence="6">
    <location>
        <begin position="244"/>
        <end position="253"/>
    </location>
</feature>
<dbReference type="EMBL" id="JAJJHW010002585">
    <property type="protein sequence ID" value="KAH8370029.1"/>
    <property type="molecule type" value="Genomic_DNA"/>
</dbReference>
<keyword evidence="4" id="KW-0539">Nucleus</keyword>
<protein>
    <recommendedName>
        <fullName evidence="7">BZIP domain-containing protein</fullName>
    </recommendedName>
</protein>
<dbReference type="Gene3D" id="1.20.5.170">
    <property type="match status" value="1"/>
</dbReference>
<dbReference type="AlphaFoldDB" id="A0AAD4JY33"/>
<name>A0AAD4JY33_9MUSC</name>
<reference evidence="8" key="1">
    <citation type="journal article" date="2021" name="Mol. Ecol. Resour.">
        <title>Phylogenomic analyses of the genus Drosophila reveals genomic signals of climate adaptation.</title>
        <authorList>
            <person name="Li F."/>
            <person name="Rane R.V."/>
            <person name="Luria V."/>
            <person name="Xiong Z."/>
            <person name="Chen J."/>
            <person name="Li Z."/>
            <person name="Catullo R.A."/>
            <person name="Griffin P.C."/>
            <person name="Schiffer M."/>
            <person name="Pearce S."/>
            <person name="Lee S.F."/>
            <person name="McElroy K."/>
            <person name="Stocker A."/>
            <person name="Shirriffs J."/>
            <person name="Cockerell F."/>
            <person name="Coppin C."/>
            <person name="Sgro C.M."/>
            <person name="Karger A."/>
            <person name="Cain J.W."/>
            <person name="Weber J.A."/>
            <person name="Santpere G."/>
            <person name="Kirschner M.W."/>
            <person name="Hoffmann A.A."/>
            <person name="Oakeshott J.G."/>
            <person name="Zhang G."/>
        </authorList>
    </citation>
    <scope>NUCLEOTIDE SEQUENCE</scope>
    <source>
        <strain evidence="8">BGI-SZ-2011g</strain>
    </source>
</reference>
<dbReference type="Proteomes" id="UP001200034">
    <property type="component" value="Unassembled WGS sequence"/>
</dbReference>
<gene>
    <name evidence="8" type="ORF">KR093_001943</name>
</gene>
<accession>A0AAD4JY33</accession>
<proteinExistence type="predicted"/>
<evidence type="ECO:0000256" key="6">
    <source>
        <dbReference type="SAM" id="MobiDB-lite"/>
    </source>
</evidence>
<feature type="compositionally biased region" description="Low complexity" evidence="6">
    <location>
        <begin position="139"/>
        <end position="149"/>
    </location>
</feature>
<dbReference type="PROSITE" id="PS50217">
    <property type="entry name" value="BZIP"/>
    <property type="match status" value="1"/>
</dbReference>
<organism evidence="8 9">
    <name type="scientific">Drosophila rubida</name>
    <dbReference type="NCBI Taxonomy" id="30044"/>
    <lineage>
        <taxon>Eukaryota</taxon>
        <taxon>Metazoa</taxon>
        <taxon>Ecdysozoa</taxon>
        <taxon>Arthropoda</taxon>
        <taxon>Hexapoda</taxon>
        <taxon>Insecta</taxon>
        <taxon>Pterygota</taxon>
        <taxon>Neoptera</taxon>
        <taxon>Endopterygota</taxon>
        <taxon>Diptera</taxon>
        <taxon>Brachycera</taxon>
        <taxon>Muscomorpha</taxon>
        <taxon>Ephydroidea</taxon>
        <taxon>Drosophilidae</taxon>
        <taxon>Drosophila</taxon>
    </lineage>
</organism>
<dbReference type="GO" id="GO:0003700">
    <property type="term" value="F:DNA-binding transcription factor activity"/>
    <property type="evidence" value="ECO:0007669"/>
    <property type="project" value="InterPro"/>
</dbReference>
<keyword evidence="3" id="KW-0804">Transcription</keyword>
<feature type="region of interest" description="Disordered" evidence="6">
    <location>
        <begin position="100"/>
        <end position="127"/>
    </location>
</feature>
<evidence type="ECO:0000256" key="5">
    <source>
        <dbReference type="SAM" id="Coils"/>
    </source>
</evidence>